<keyword evidence="2" id="KW-1133">Transmembrane helix</keyword>
<dbReference type="RefSeq" id="WP_349219677.1">
    <property type="nucleotide sequence ID" value="NZ_JBBMFD010000014.1"/>
</dbReference>
<sequence>MNKEQFLTTLNEALSPLSRSEREDILSDYIEHFRAGQENGKTPEEVAEALGDPSELARAYIEELAGGKGSGPDAEATGKPDPGSGEPVLQATQEPSLRPYAPAGTAQGTPASRERPQGSQALGIVLVVLFNFFLGVWILIALACTVIALWAVPISLFGGGLAVMVGAIVSFSGMLPLIFSLLGVSLIALSGLAGIGMYYVSYYFIRFIAIYIKFCAKLCREGI</sequence>
<organism evidence="3 4">
    <name type="scientific">Solibaculum intestinale</name>
    <dbReference type="NCBI Taxonomy" id="3133165"/>
    <lineage>
        <taxon>Bacteria</taxon>
        <taxon>Bacillati</taxon>
        <taxon>Bacillota</taxon>
        <taxon>Clostridia</taxon>
        <taxon>Eubacteriales</taxon>
        <taxon>Oscillospiraceae</taxon>
        <taxon>Solibaculum</taxon>
    </lineage>
</organism>
<keyword evidence="2" id="KW-0812">Transmembrane</keyword>
<evidence type="ECO:0000313" key="3">
    <source>
        <dbReference type="EMBL" id="MEQ2440904.1"/>
    </source>
</evidence>
<comment type="caution">
    <text evidence="3">The sequence shown here is derived from an EMBL/GenBank/DDBJ whole genome shotgun (WGS) entry which is preliminary data.</text>
</comment>
<dbReference type="Pfam" id="PF22564">
    <property type="entry name" value="HAAS"/>
    <property type="match status" value="1"/>
</dbReference>
<feature type="transmembrane region" description="Helical" evidence="2">
    <location>
        <begin position="156"/>
        <end position="179"/>
    </location>
</feature>
<evidence type="ECO:0000256" key="1">
    <source>
        <dbReference type="SAM" id="MobiDB-lite"/>
    </source>
</evidence>
<keyword evidence="2" id="KW-0472">Membrane</keyword>
<gene>
    <name evidence="3" type="ORF">WMO26_08715</name>
</gene>
<name>A0ABV1E0R6_9FIRM</name>
<dbReference type="Proteomes" id="UP001489509">
    <property type="component" value="Unassembled WGS sequence"/>
</dbReference>
<proteinExistence type="predicted"/>
<feature type="region of interest" description="Disordered" evidence="1">
    <location>
        <begin position="65"/>
        <end position="114"/>
    </location>
</feature>
<feature type="transmembrane region" description="Helical" evidence="2">
    <location>
        <begin position="121"/>
        <end position="150"/>
    </location>
</feature>
<evidence type="ECO:0000313" key="4">
    <source>
        <dbReference type="Proteomes" id="UP001489509"/>
    </source>
</evidence>
<accession>A0ABV1E0R6</accession>
<reference evidence="3 4" key="1">
    <citation type="submission" date="2024-03" db="EMBL/GenBank/DDBJ databases">
        <title>Human intestinal bacterial collection.</title>
        <authorList>
            <person name="Pauvert C."/>
            <person name="Hitch T.C.A."/>
            <person name="Clavel T."/>
        </authorList>
    </citation>
    <scope>NUCLEOTIDE SEQUENCE [LARGE SCALE GENOMIC DNA]</scope>
    <source>
        <strain evidence="3 4">CLA-JM-H44</strain>
    </source>
</reference>
<dbReference type="EMBL" id="JBBMFD010000014">
    <property type="protein sequence ID" value="MEQ2440904.1"/>
    <property type="molecule type" value="Genomic_DNA"/>
</dbReference>
<feature type="transmembrane region" description="Helical" evidence="2">
    <location>
        <begin position="186"/>
        <end position="205"/>
    </location>
</feature>
<keyword evidence="4" id="KW-1185">Reference proteome</keyword>
<protein>
    <submittedName>
        <fullName evidence="3">DUF1700 domain-containing protein</fullName>
    </submittedName>
</protein>
<evidence type="ECO:0000256" key="2">
    <source>
        <dbReference type="SAM" id="Phobius"/>
    </source>
</evidence>